<comment type="caution">
    <text evidence="1">The sequence shown here is derived from an EMBL/GenBank/DDBJ whole genome shotgun (WGS) entry which is preliminary data.</text>
</comment>
<sequence>MNNEKLKYYEEEIIKYLDGIKVSEEFLNELENNLELQIKVNKLKSDLFVMENIKDSEMLDLTEKKSSIKIKNNIIESMAFFSITKPLAARGDNDDKNETYIFNNIEINKNGKEYYLNIRYIKNYCVIEFNKEKIVNISGEKDNYSMELKNGIYNIKVDGCESNINIE</sequence>
<protein>
    <submittedName>
        <fullName evidence="1">Uncharacterized protein</fullName>
    </submittedName>
</protein>
<name>A0ABY2TPU1_9SPIR</name>
<dbReference type="RefSeq" id="WP_137998625.1">
    <property type="nucleotide sequence ID" value="NZ_SJDU01000208.1"/>
</dbReference>
<dbReference type="EMBL" id="SJDU01000208">
    <property type="protein sequence ID" value="TKZ34164.1"/>
    <property type="molecule type" value="Genomic_DNA"/>
</dbReference>
<reference evidence="1 2" key="1">
    <citation type="journal article" date="2019" name="Anaerobe">
        <title>Brachyspira catarrhinii sp. nov., an anaerobic intestinal spirochaete isolated from vervet monkeys may have been misidentified as Brachyspira aalborgi in previous studies.</title>
        <authorList>
            <person name="Phillips N.D."/>
            <person name="La T."/>
            <person name="Hampson D.J."/>
        </authorList>
    </citation>
    <scope>NUCLEOTIDE SEQUENCE [LARGE SCALE GENOMIC DNA]</scope>
    <source>
        <strain evidence="1 2">Z12</strain>
    </source>
</reference>
<organism evidence="1 2">
    <name type="scientific">Brachyspira catarrhinii</name>
    <dbReference type="NCBI Taxonomy" id="2528966"/>
    <lineage>
        <taxon>Bacteria</taxon>
        <taxon>Pseudomonadati</taxon>
        <taxon>Spirochaetota</taxon>
        <taxon>Spirochaetia</taxon>
        <taxon>Brachyspirales</taxon>
        <taxon>Brachyspiraceae</taxon>
        <taxon>Brachyspira</taxon>
    </lineage>
</organism>
<evidence type="ECO:0000313" key="1">
    <source>
        <dbReference type="EMBL" id="TKZ34164.1"/>
    </source>
</evidence>
<accession>A0ABY2TPU1</accession>
<dbReference type="Proteomes" id="UP000310168">
    <property type="component" value="Unassembled WGS sequence"/>
</dbReference>
<gene>
    <name evidence="1" type="ORF">EZH24_08070</name>
</gene>
<keyword evidence="2" id="KW-1185">Reference proteome</keyword>
<evidence type="ECO:0000313" key="2">
    <source>
        <dbReference type="Proteomes" id="UP000310168"/>
    </source>
</evidence>
<proteinExistence type="predicted"/>